<dbReference type="Pfam" id="PF11209">
    <property type="entry name" value="LmeA"/>
    <property type="match status" value="1"/>
</dbReference>
<protein>
    <submittedName>
        <fullName evidence="3">DUF2993 family protein</fullName>
    </submittedName>
</protein>
<keyword evidence="2" id="KW-0812">Transmembrane</keyword>
<organism evidence="3 4">
    <name type="scientific">Microbacterium kyungheense</name>
    <dbReference type="NCBI Taxonomy" id="1263636"/>
    <lineage>
        <taxon>Bacteria</taxon>
        <taxon>Bacillati</taxon>
        <taxon>Actinomycetota</taxon>
        <taxon>Actinomycetes</taxon>
        <taxon>Micrococcales</taxon>
        <taxon>Microbacteriaceae</taxon>
        <taxon>Microbacterium</taxon>
    </lineage>
</organism>
<keyword evidence="2" id="KW-0472">Membrane</keyword>
<dbReference type="AlphaFoldDB" id="A0A543FL90"/>
<accession>A0A543FL90</accession>
<evidence type="ECO:0000313" key="4">
    <source>
        <dbReference type="Proteomes" id="UP000320235"/>
    </source>
</evidence>
<proteinExistence type="predicted"/>
<evidence type="ECO:0000256" key="2">
    <source>
        <dbReference type="SAM" id="Phobius"/>
    </source>
</evidence>
<evidence type="ECO:0000256" key="1">
    <source>
        <dbReference type="SAM" id="MobiDB-lite"/>
    </source>
</evidence>
<gene>
    <name evidence="3" type="ORF">FB391_0923</name>
</gene>
<reference evidence="3 4" key="1">
    <citation type="submission" date="2019-06" db="EMBL/GenBank/DDBJ databases">
        <title>Sequencing the genomes of 1000 actinobacteria strains.</title>
        <authorList>
            <person name="Klenk H.-P."/>
        </authorList>
    </citation>
    <scope>NUCLEOTIDE SEQUENCE [LARGE SCALE GENOMIC DNA]</scope>
    <source>
        <strain evidence="3 4">DSM 105492</strain>
    </source>
</reference>
<feature type="region of interest" description="Disordered" evidence="1">
    <location>
        <begin position="1"/>
        <end position="23"/>
    </location>
</feature>
<name>A0A543FL90_9MICO</name>
<feature type="transmembrane region" description="Helical" evidence="2">
    <location>
        <begin position="30"/>
        <end position="51"/>
    </location>
</feature>
<keyword evidence="4" id="KW-1185">Reference proteome</keyword>
<evidence type="ECO:0000313" key="3">
    <source>
        <dbReference type="EMBL" id="TQM34633.1"/>
    </source>
</evidence>
<dbReference type="EMBL" id="VFPE01000001">
    <property type="protein sequence ID" value="TQM34633.1"/>
    <property type="molecule type" value="Genomic_DNA"/>
</dbReference>
<dbReference type="OrthoDB" id="5123569at2"/>
<sequence length="277" mass="28436">MSTADSQPTLPLPDGMVPADGPGEPRRHRVWPWIVGFAIVAVLAVGAWFAAEAIARQIVTGVVQDQVRTQLSLPADQQIDVEIAGAVLPQLIGGTLDDLTVSSDDVPLGDTGVTGDVTVNARGIPVRGEPTLSGATAEVALDEQQLQTLLASIDGFPADTVGLAAPNVTMTLDLSLFGVQIPIGVALTPSAADGDIVLTPASFQLGQSEVGADALRAQFGDLADTVLRDWNVCIADRLPAGATLTGVEVDGSSLVADFDVDGRIATDPALQQDGTCA</sequence>
<dbReference type="Proteomes" id="UP000320235">
    <property type="component" value="Unassembled WGS sequence"/>
</dbReference>
<comment type="caution">
    <text evidence="3">The sequence shown here is derived from an EMBL/GenBank/DDBJ whole genome shotgun (WGS) entry which is preliminary data.</text>
</comment>
<dbReference type="InterPro" id="IPR021373">
    <property type="entry name" value="DUF2993"/>
</dbReference>
<keyword evidence="2" id="KW-1133">Transmembrane helix</keyword>
<dbReference type="RefSeq" id="WP_141893069.1">
    <property type="nucleotide sequence ID" value="NZ_BAABLH010000007.1"/>
</dbReference>